<dbReference type="Gene3D" id="3.30.420.40">
    <property type="match status" value="2"/>
</dbReference>
<evidence type="ECO:0000313" key="3">
    <source>
        <dbReference type="Proteomes" id="UP000683360"/>
    </source>
</evidence>
<dbReference type="Gene3D" id="3.90.640.10">
    <property type="entry name" value="Actin, Chain A, domain 4"/>
    <property type="match status" value="1"/>
</dbReference>
<dbReference type="Proteomes" id="UP000683360">
    <property type="component" value="Unassembled WGS sequence"/>
</dbReference>
<dbReference type="InterPro" id="IPR043129">
    <property type="entry name" value="ATPase_NBD"/>
</dbReference>
<accession>A0A8S3UCA1</accession>
<dbReference type="PANTHER" id="PTHR14187:SF5">
    <property type="entry name" value="HEAT SHOCK 70 KDA PROTEIN 12A"/>
    <property type="match status" value="1"/>
</dbReference>
<organism evidence="2 3">
    <name type="scientific">Mytilus edulis</name>
    <name type="common">Blue mussel</name>
    <dbReference type="NCBI Taxonomy" id="6550"/>
    <lineage>
        <taxon>Eukaryota</taxon>
        <taxon>Metazoa</taxon>
        <taxon>Spiralia</taxon>
        <taxon>Lophotrochozoa</taxon>
        <taxon>Mollusca</taxon>
        <taxon>Bivalvia</taxon>
        <taxon>Autobranchia</taxon>
        <taxon>Pteriomorphia</taxon>
        <taxon>Mytilida</taxon>
        <taxon>Mytiloidea</taxon>
        <taxon>Mytilidae</taxon>
        <taxon>Mytilinae</taxon>
        <taxon>Mytilus</taxon>
    </lineage>
</organism>
<dbReference type="EMBL" id="CAJPWZ010002705">
    <property type="protein sequence ID" value="CAG2243561.1"/>
    <property type="molecule type" value="Genomic_DNA"/>
</dbReference>
<dbReference type="OrthoDB" id="6124428at2759"/>
<dbReference type="PANTHER" id="PTHR14187">
    <property type="entry name" value="ALPHA KINASE/ELONGATION FACTOR 2 KINASE"/>
    <property type="match status" value="1"/>
</dbReference>
<evidence type="ECO:0000313" key="2">
    <source>
        <dbReference type="EMBL" id="CAG2243561.1"/>
    </source>
</evidence>
<feature type="domain" description="Reverse transcriptase" evidence="1">
    <location>
        <begin position="1"/>
        <end position="254"/>
    </location>
</feature>
<gene>
    <name evidence="2" type="ORF">MEDL_55673</name>
</gene>
<dbReference type="AlphaFoldDB" id="A0A8S3UCA1"/>
<dbReference type="InterPro" id="IPR000477">
    <property type="entry name" value="RT_dom"/>
</dbReference>
<proteinExistence type="predicted"/>
<name>A0A8S3UCA1_MYTED</name>
<protein>
    <recommendedName>
        <fullName evidence="1">Reverse transcriptase domain-containing protein</fullName>
    </recommendedName>
</protein>
<sequence>MKKEGSISGEMKTYLIPKHPHPAKLKGNPKIHKQNKPYRTIVNGIGTATEKIAEIAEKELDNYVINSPSYIRDTTDFLDKLSKVKQPIPKNSILFCFDVVKLYPSIPREEGIKACKIALDTRRNKEIPTNDILEMIKLVLEGNNFRLIDRDFLQNEGVAIGSKLGKNFACTYMRQWDKALEKFKEKPLFYKRFIDDGFGIWTHGEQKLKEFMDFANSINDKIKVELSSNKTCKEECEVCDIERHEEKIILGDKTFNLKKNIHGCQLVNLIYGLHCEKCNHYVYVGETERSLNERIKEHLADIRHDRDTAVAEHFNQEDHCKEDITVQAGIQSKYLIIALEPEAASIYCQEPRTNVESDKTIFGNQGTKYVVIDLGGKNYTETLHVSADAIQKSLYKESVSCKGHEEAFRKLFKSTIDLIIKHVDKLLKHQNLSDLDHIIMVGGFSERELVQTAMRQKFPSKTIVIPDEAVLAVLRGAVLFGHQPKIIGKRILRKTYGIQRWPEWDAELHPETKQVRIDGVDRCKDVFYKFAVKGENVEDGHSSGQIFQALKTDEQTLECTVYISDDTNPRYVTDPSCQRLGNLIVPIPPLKRGDS</sequence>
<dbReference type="SUPFAM" id="SSF53067">
    <property type="entry name" value="Actin-like ATPase domain"/>
    <property type="match status" value="1"/>
</dbReference>
<keyword evidence="3" id="KW-1185">Reference proteome</keyword>
<reference evidence="2" key="1">
    <citation type="submission" date="2021-03" db="EMBL/GenBank/DDBJ databases">
        <authorList>
            <person name="Bekaert M."/>
        </authorList>
    </citation>
    <scope>NUCLEOTIDE SEQUENCE</scope>
</reference>
<dbReference type="PROSITE" id="PS50878">
    <property type="entry name" value="RT_POL"/>
    <property type="match status" value="1"/>
</dbReference>
<comment type="caution">
    <text evidence="2">The sequence shown here is derived from an EMBL/GenBank/DDBJ whole genome shotgun (WGS) entry which is preliminary data.</text>
</comment>
<evidence type="ECO:0000259" key="1">
    <source>
        <dbReference type="PROSITE" id="PS50878"/>
    </source>
</evidence>